<evidence type="ECO:0000313" key="3">
    <source>
        <dbReference type="Proteomes" id="UP000030854"/>
    </source>
</evidence>
<dbReference type="Proteomes" id="UP000030854">
    <property type="component" value="Unassembled WGS sequence"/>
</dbReference>
<proteinExistence type="predicted"/>
<reference evidence="2 3" key="1">
    <citation type="journal article" date="2014" name="BMC Genomics">
        <title>Adaptive genomic structural variation in the grape powdery mildew pathogen, Erysiphe necator.</title>
        <authorList>
            <person name="Jones L."/>
            <person name="Riaz S."/>
            <person name="Morales-Cruz A."/>
            <person name="Amrine K.C."/>
            <person name="McGuire B."/>
            <person name="Gubler W.D."/>
            <person name="Walker M.A."/>
            <person name="Cantu D."/>
        </authorList>
    </citation>
    <scope>NUCLEOTIDE SEQUENCE [LARGE SCALE GENOMIC DNA]</scope>
    <source>
        <strain evidence="3">c</strain>
    </source>
</reference>
<name>A0A0B1P144_UNCNE</name>
<dbReference type="HOGENOM" id="CLU_018153_0_2_1"/>
<comment type="caution">
    <text evidence="2">The sequence shown here is derived from an EMBL/GenBank/DDBJ whole genome shotgun (WGS) entry which is preliminary data.</text>
</comment>
<sequence>MICTTAISSIESSLANFKDEIEIEEVATFQAYLQLAIANFAAVDTSPTPPKIPSHSRPSKGSRHGLGNDKIAANEVAIAIPRNITSLESSLRKTQGTSSLPKIPEKVESTWATVARKGKKKARITLSTNASVVSSRKATKSLTSKDKSPTRDSPKIAVTDRRLFVRLPQEHEWRKLSPAGIREVIVNKLAISPSRFGKIKPVNSGFALSPCSTEARETMLNAGNGLFLSGAKLEPATNWTPVIVPTVPENIRKEHGEVEVNKSMLIEEIERVCHTRPAHVKLYGGIKPGAPHRTWMAYFPTAPRTSFRVFDESGIARKFKKPQPLEFCKRCNGHHPTKNCSRTPSCSNCGSTNHTEELCMAATKCRNCGGPHRSDSRRCFAHPTRSGAPTKEQLKTYRQAGEREYHAVLRAKAAEELAASTNNNNIELASNQASEVDNEIDNIPASSVDLPTVDAMRL</sequence>
<evidence type="ECO:0000256" key="1">
    <source>
        <dbReference type="SAM" id="MobiDB-lite"/>
    </source>
</evidence>
<dbReference type="AlphaFoldDB" id="A0A0B1P144"/>
<dbReference type="EMBL" id="JNVN01003352">
    <property type="protein sequence ID" value="KHJ31015.1"/>
    <property type="molecule type" value="Genomic_DNA"/>
</dbReference>
<feature type="region of interest" description="Disordered" evidence="1">
    <location>
        <begin position="46"/>
        <end position="67"/>
    </location>
</feature>
<gene>
    <name evidence="2" type="ORF">EV44_g4240</name>
</gene>
<dbReference type="STRING" id="52586.A0A0B1P144"/>
<feature type="region of interest" description="Disordered" evidence="1">
    <location>
        <begin position="135"/>
        <end position="155"/>
    </location>
</feature>
<dbReference type="OMA" id="KKWHNAR"/>
<protein>
    <submittedName>
        <fullName evidence="2">Putative eka-like protein</fullName>
    </submittedName>
</protein>
<organism evidence="2 3">
    <name type="scientific">Uncinula necator</name>
    <name type="common">Grape powdery mildew</name>
    <dbReference type="NCBI Taxonomy" id="52586"/>
    <lineage>
        <taxon>Eukaryota</taxon>
        <taxon>Fungi</taxon>
        <taxon>Dikarya</taxon>
        <taxon>Ascomycota</taxon>
        <taxon>Pezizomycotina</taxon>
        <taxon>Leotiomycetes</taxon>
        <taxon>Erysiphales</taxon>
        <taxon>Erysiphaceae</taxon>
        <taxon>Erysiphe</taxon>
    </lineage>
</organism>
<accession>A0A0B1P144</accession>
<feature type="compositionally biased region" description="Basic and acidic residues" evidence="1">
    <location>
        <begin position="143"/>
        <end position="155"/>
    </location>
</feature>
<evidence type="ECO:0000313" key="2">
    <source>
        <dbReference type="EMBL" id="KHJ31015.1"/>
    </source>
</evidence>
<keyword evidence="3" id="KW-1185">Reference proteome</keyword>